<dbReference type="Proteomes" id="UP000800235">
    <property type="component" value="Unassembled WGS sequence"/>
</dbReference>
<evidence type="ECO:0000259" key="1">
    <source>
        <dbReference type="PROSITE" id="PS50053"/>
    </source>
</evidence>
<dbReference type="PANTHER" id="PTHR10666">
    <property type="entry name" value="UBIQUITIN"/>
    <property type="match status" value="1"/>
</dbReference>
<dbReference type="InterPro" id="IPR029071">
    <property type="entry name" value="Ubiquitin-like_domsf"/>
</dbReference>
<proteinExistence type="predicted"/>
<protein>
    <submittedName>
        <fullName evidence="2">Ubiquitin-like protein</fullName>
    </submittedName>
</protein>
<sequence length="243" mass="27633">MSDTKSASSDMAMSTTPIFIYQEIIHADAVSFIHGKRLYAGLEKPAQRVATEFGITSERVIEEFRRLIAIKVFTNGTNADKISPTPLMDELWHSAILDTQLYADLQAASKMTLHHRPNGASPQEHAQREIQLSSMKALYENFFYDIPLHYRLRKYKSTRPAHHPRVLMQILVKTLTGKTMTLDVDHRDTVEDLKAQIQGVEGIPIDQQRLIFVGKQLEDMRTLADYSMVKNSLIHLVLRPSGC</sequence>
<dbReference type="PRINTS" id="PR00348">
    <property type="entry name" value="UBIQUITIN"/>
</dbReference>
<dbReference type="SUPFAM" id="SSF54236">
    <property type="entry name" value="Ubiquitin-like"/>
    <property type="match status" value="1"/>
</dbReference>
<dbReference type="OrthoDB" id="3553348at2759"/>
<dbReference type="AlphaFoldDB" id="A0A9P4P286"/>
<accession>A0A9P4P286</accession>
<comment type="caution">
    <text evidence="2">The sequence shown here is derived from an EMBL/GenBank/DDBJ whole genome shotgun (WGS) entry which is preliminary data.</text>
</comment>
<dbReference type="InterPro" id="IPR050158">
    <property type="entry name" value="Ubiquitin_ubiquitin-like"/>
</dbReference>
<reference evidence="2" key="1">
    <citation type="journal article" date="2020" name="Stud. Mycol.">
        <title>101 Dothideomycetes genomes: a test case for predicting lifestyles and emergence of pathogens.</title>
        <authorList>
            <person name="Haridas S."/>
            <person name="Albert R."/>
            <person name="Binder M."/>
            <person name="Bloem J."/>
            <person name="Labutti K."/>
            <person name="Salamov A."/>
            <person name="Andreopoulos B."/>
            <person name="Baker S."/>
            <person name="Barry K."/>
            <person name="Bills G."/>
            <person name="Bluhm B."/>
            <person name="Cannon C."/>
            <person name="Castanera R."/>
            <person name="Culley D."/>
            <person name="Daum C."/>
            <person name="Ezra D."/>
            <person name="Gonzalez J."/>
            <person name="Henrissat B."/>
            <person name="Kuo A."/>
            <person name="Liang C."/>
            <person name="Lipzen A."/>
            <person name="Lutzoni F."/>
            <person name="Magnuson J."/>
            <person name="Mondo S."/>
            <person name="Nolan M."/>
            <person name="Ohm R."/>
            <person name="Pangilinan J."/>
            <person name="Park H.-J."/>
            <person name="Ramirez L."/>
            <person name="Alfaro M."/>
            <person name="Sun H."/>
            <person name="Tritt A."/>
            <person name="Yoshinaga Y."/>
            <person name="Zwiers L.-H."/>
            <person name="Turgeon B."/>
            <person name="Goodwin S."/>
            <person name="Spatafora J."/>
            <person name="Crous P."/>
            <person name="Grigoriev I."/>
        </authorList>
    </citation>
    <scope>NUCLEOTIDE SEQUENCE</scope>
    <source>
        <strain evidence="2">CBS 130266</strain>
    </source>
</reference>
<name>A0A9P4P286_9PEZI</name>
<organism evidence="2 3">
    <name type="scientific">Tothia fuscella</name>
    <dbReference type="NCBI Taxonomy" id="1048955"/>
    <lineage>
        <taxon>Eukaryota</taxon>
        <taxon>Fungi</taxon>
        <taxon>Dikarya</taxon>
        <taxon>Ascomycota</taxon>
        <taxon>Pezizomycotina</taxon>
        <taxon>Dothideomycetes</taxon>
        <taxon>Pleosporomycetidae</taxon>
        <taxon>Venturiales</taxon>
        <taxon>Cylindrosympodiaceae</taxon>
        <taxon>Tothia</taxon>
    </lineage>
</organism>
<keyword evidence="3" id="KW-1185">Reference proteome</keyword>
<dbReference type="Pfam" id="PF00240">
    <property type="entry name" value="ubiquitin"/>
    <property type="match status" value="1"/>
</dbReference>
<dbReference type="Gene3D" id="3.10.20.90">
    <property type="entry name" value="Phosphatidylinositol 3-kinase Catalytic Subunit, Chain A, domain 1"/>
    <property type="match status" value="1"/>
</dbReference>
<feature type="domain" description="Ubiquitin-like" evidence="1">
    <location>
        <begin position="168"/>
        <end position="243"/>
    </location>
</feature>
<evidence type="ECO:0000313" key="3">
    <source>
        <dbReference type="Proteomes" id="UP000800235"/>
    </source>
</evidence>
<dbReference type="FunFam" id="3.10.20.90:FF:000160">
    <property type="entry name" value="Polyubiquitin-C"/>
    <property type="match status" value="1"/>
</dbReference>
<dbReference type="PROSITE" id="PS50053">
    <property type="entry name" value="UBIQUITIN_2"/>
    <property type="match status" value="1"/>
</dbReference>
<dbReference type="SMART" id="SM00213">
    <property type="entry name" value="UBQ"/>
    <property type="match status" value="1"/>
</dbReference>
<dbReference type="InterPro" id="IPR019956">
    <property type="entry name" value="Ubiquitin_dom"/>
</dbReference>
<gene>
    <name evidence="2" type="ORF">EJ08DRAFT_644489</name>
</gene>
<dbReference type="EMBL" id="MU007009">
    <property type="protein sequence ID" value="KAF2436930.1"/>
    <property type="molecule type" value="Genomic_DNA"/>
</dbReference>
<evidence type="ECO:0000313" key="2">
    <source>
        <dbReference type="EMBL" id="KAF2436930.1"/>
    </source>
</evidence>
<dbReference type="InterPro" id="IPR000626">
    <property type="entry name" value="Ubiquitin-like_dom"/>
</dbReference>